<organism evidence="5 6">
    <name type="scientific">Sphingomonas floccifaciens</name>
    <dbReference type="NCBI Taxonomy" id="1844115"/>
    <lineage>
        <taxon>Bacteria</taxon>
        <taxon>Pseudomonadati</taxon>
        <taxon>Pseudomonadota</taxon>
        <taxon>Alphaproteobacteria</taxon>
        <taxon>Sphingomonadales</taxon>
        <taxon>Sphingomonadaceae</taxon>
        <taxon>Sphingomonas</taxon>
    </lineage>
</organism>
<keyword evidence="2" id="KW-0186">Copper</keyword>
<sequence length="138" mass="14560">MSAAYVDGMEHRKLMTFRHMIVLATLAISAMPAMAHPKLLSASPAANTAAAKTGTVRLVFNQRLAPATSTATLVMTGMPGMANHPDMKMPVSTAIAADGKTIVMTSAKPLPTGTYRVDWTVVGADSHRIAGKHAFSIR</sequence>
<proteinExistence type="predicted"/>
<dbReference type="Proteomes" id="UP001597283">
    <property type="component" value="Unassembled WGS sequence"/>
</dbReference>
<evidence type="ECO:0000256" key="1">
    <source>
        <dbReference type="ARBA" id="ARBA00022729"/>
    </source>
</evidence>
<evidence type="ECO:0000256" key="2">
    <source>
        <dbReference type="ARBA" id="ARBA00023008"/>
    </source>
</evidence>
<feature type="domain" description="CopC" evidence="4">
    <location>
        <begin position="36"/>
        <end position="137"/>
    </location>
</feature>
<dbReference type="SUPFAM" id="SSF81296">
    <property type="entry name" value="E set domains"/>
    <property type="match status" value="1"/>
</dbReference>
<name>A0ABW4NFM7_9SPHN</name>
<evidence type="ECO:0000256" key="3">
    <source>
        <dbReference type="SAM" id="SignalP"/>
    </source>
</evidence>
<feature type="signal peptide" evidence="3">
    <location>
        <begin position="1"/>
        <end position="35"/>
    </location>
</feature>
<keyword evidence="1 3" id="KW-0732">Signal</keyword>
<feature type="chain" id="PRO_5046126128" evidence="3">
    <location>
        <begin position="36"/>
        <end position="138"/>
    </location>
</feature>
<dbReference type="Pfam" id="PF04234">
    <property type="entry name" value="CopC"/>
    <property type="match status" value="1"/>
</dbReference>
<dbReference type="EMBL" id="JBHUFC010000003">
    <property type="protein sequence ID" value="MFD1788309.1"/>
    <property type="molecule type" value="Genomic_DNA"/>
</dbReference>
<dbReference type="InterPro" id="IPR007348">
    <property type="entry name" value="CopC_dom"/>
</dbReference>
<protein>
    <submittedName>
        <fullName evidence="5">Copper resistance protein CopC</fullName>
    </submittedName>
</protein>
<evidence type="ECO:0000313" key="5">
    <source>
        <dbReference type="EMBL" id="MFD1788309.1"/>
    </source>
</evidence>
<dbReference type="RefSeq" id="WP_380940694.1">
    <property type="nucleotide sequence ID" value="NZ_JBHUFC010000003.1"/>
</dbReference>
<accession>A0ABW4NFM7</accession>
<evidence type="ECO:0000313" key="6">
    <source>
        <dbReference type="Proteomes" id="UP001597283"/>
    </source>
</evidence>
<dbReference type="Gene3D" id="2.60.40.1220">
    <property type="match status" value="1"/>
</dbReference>
<evidence type="ECO:0000259" key="4">
    <source>
        <dbReference type="Pfam" id="PF04234"/>
    </source>
</evidence>
<gene>
    <name evidence="5" type="ORF">ACFSC3_12070</name>
</gene>
<reference evidence="6" key="1">
    <citation type="journal article" date="2019" name="Int. J. Syst. Evol. Microbiol.">
        <title>The Global Catalogue of Microorganisms (GCM) 10K type strain sequencing project: providing services to taxonomists for standard genome sequencing and annotation.</title>
        <authorList>
            <consortium name="The Broad Institute Genomics Platform"/>
            <consortium name="The Broad Institute Genome Sequencing Center for Infectious Disease"/>
            <person name="Wu L."/>
            <person name="Ma J."/>
        </authorList>
    </citation>
    <scope>NUCLEOTIDE SEQUENCE [LARGE SCALE GENOMIC DNA]</scope>
    <source>
        <strain evidence="6">Q85</strain>
    </source>
</reference>
<dbReference type="InterPro" id="IPR014755">
    <property type="entry name" value="Cu-Rt/internalin_Ig-like"/>
</dbReference>
<comment type="caution">
    <text evidence="5">The sequence shown here is derived from an EMBL/GenBank/DDBJ whole genome shotgun (WGS) entry which is preliminary data.</text>
</comment>
<keyword evidence="6" id="KW-1185">Reference proteome</keyword>
<dbReference type="InterPro" id="IPR014756">
    <property type="entry name" value="Ig_E-set"/>
</dbReference>